<keyword evidence="8 9" id="KW-0472">Membrane</keyword>
<feature type="transmembrane region" description="Helical" evidence="9">
    <location>
        <begin position="159"/>
        <end position="183"/>
    </location>
</feature>
<feature type="transmembrane region" description="Helical" evidence="9">
    <location>
        <begin position="407"/>
        <end position="425"/>
    </location>
</feature>
<gene>
    <name evidence="11" type="ORF">AWU67_13550</name>
</gene>
<dbReference type="PROSITE" id="PS00216">
    <property type="entry name" value="SUGAR_TRANSPORT_1"/>
    <property type="match status" value="1"/>
</dbReference>
<feature type="transmembrane region" description="Helical" evidence="9">
    <location>
        <begin position="195"/>
        <end position="214"/>
    </location>
</feature>
<dbReference type="Pfam" id="PF07690">
    <property type="entry name" value="MFS_1"/>
    <property type="match status" value="2"/>
</dbReference>
<feature type="transmembrane region" description="Helical" evidence="9">
    <location>
        <begin position="340"/>
        <end position="363"/>
    </location>
</feature>
<evidence type="ECO:0000256" key="4">
    <source>
        <dbReference type="ARBA" id="ARBA00022475"/>
    </source>
</evidence>
<dbReference type="InterPro" id="IPR020846">
    <property type="entry name" value="MFS_dom"/>
</dbReference>
<evidence type="ECO:0000313" key="11">
    <source>
        <dbReference type="EMBL" id="AMB59717.1"/>
    </source>
</evidence>
<dbReference type="AlphaFoldDB" id="A0A109QXC7"/>
<feature type="transmembrane region" description="Helical" evidence="9">
    <location>
        <begin position="95"/>
        <end position="113"/>
    </location>
</feature>
<dbReference type="InterPro" id="IPR051084">
    <property type="entry name" value="H+-coupled_symporters"/>
</dbReference>
<feature type="transmembrane region" description="Helical" evidence="9">
    <location>
        <begin position="250"/>
        <end position="273"/>
    </location>
</feature>
<evidence type="ECO:0000256" key="9">
    <source>
        <dbReference type="SAM" id="Phobius"/>
    </source>
</evidence>
<comment type="similarity">
    <text evidence="2">Belongs to the major facilitator superfamily. Metabolite:H+ Symporter (MHS) family (TC 2.A.1.6) family.</text>
</comment>
<evidence type="ECO:0000256" key="8">
    <source>
        <dbReference type="ARBA" id="ARBA00023136"/>
    </source>
</evidence>
<evidence type="ECO:0000256" key="3">
    <source>
        <dbReference type="ARBA" id="ARBA00022448"/>
    </source>
</evidence>
<dbReference type="PANTHER" id="PTHR43528">
    <property type="entry name" value="ALPHA-KETOGLUTARATE PERMEASE"/>
    <property type="match status" value="1"/>
</dbReference>
<evidence type="ECO:0000256" key="2">
    <source>
        <dbReference type="ARBA" id="ARBA00008240"/>
    </source>
</evidence>
<organism evidence="11 12">
    <name type="scientific">Microterricola viridarii</name>
    <dbReference type="NCBI Taxonomy" id="412690"/>
    <lineage>
        <taxon>Bacteria</taxon>
        <taxon>Bacillati</taxon>
        <taxon>Actinomycetota</taxon>
        <taxon>Actinomycetes</taxon>
        <taxon>Micrococcales</taxon>
        <taxon>Microbacteriaceae</taxon>
        <taxon>Microterricola</taxon>
    </lineage>
</organism>
<feature type="transmembrane region" description="Helical" evidence="9">
    <location>
        <begin position="119"/>
        <end position="138"/>
    </location>
</feature>
<protein>
    <recommendedName>
        <fullName evidence="10">Major facilitator superfamily (MFS) profile domain-containing protein</fullName>
    </recommendedName>
</protein>
<evidence type="ECO:0000259" key="10">
    <source>
        <dbReference type="PROSITE" id="PS50850"/>
    </source>
</evidence>
<feature type="domain" description="Major facilitator superfamily (MFS) profile" evidence="10">
    <location>
        <begin position="23"/>
        <end position="430"/>
    </location>
</feature>
<evidence type="ECO:0000313" key="12">
    <source>
        <dbReference type="Proteomes" id="UP000058305"/>
    </source>
</evidence>
<accession>A0A109QXC7</accession>
<dbReference type="GO" id="GO:0015293">
    <property type="term" value="F:symporter activity"/>
    <property type="evidence" value="ECO:0007669"/>
    <property type="project" value="UniProtKB-KW"/>
</dbReference>
<reference evidence="11 12" key="1">
    <citation type="journal article" date="2016" name="J. Biotechnol.">
        <title>First complete genome sequence of a species in the genus Microterricola, an extremophilic cold active enzyme producing bacterial strain ERGS5:02 isolated from Sikkim Himalaya.</title>
        <authorList>
            <person name="Himanshu"/>
            <person name="Swarnkar M.K."/>
            <person name="Singh D."/>
            <person name="Kumar R."/>
        </authorList>
    </citation>
    <scope>NUCLEOTIDE SEQUENCE [LARGE SCALE GENOMIC DNA]</scope>
    <source>
        <strain evidence="11 12">ERGS5:02</strain>
    </source>
</reference>
<dbReference type="KEGG" id="mvd:AWU67_13550"/>
<dbReference type="InterPro" id="IPR005829">
    <property type="entry name" value="Sugar_transporter_CS"/>
</dbReference>
<name>A0A109QXC7_9MICO</name>
<feature type="transmembrane region" description="Helical" evidence="9">
    <location>
        <begin position="285"/>
        <end position="303"/>
    </location>
</feature>
<keyword evidence="4" id="KW-1003">Cell membrane</keyword>
<keyword evidence="5 9" id="KW-0812">Transmembrane</keyword>
<evidence type="ECO:0000256" key="5">
    <source>
        <dbReference type="ARBA" id="ARBA00022692"/>
    </source>
</evidence>
<dbReference type="PANTHER" id="PTHR43528:SF1">
    <property type="entry name" value="ALPHA-KETOGLUTARATE PERMEASE"/>
    <property type="match status" value="1"/>
</dbReference>
<dbReference type="InterPro" id="IPR036259">
    <property type="entry name" value="MFS_trans_sf"/>
</dbReference>
<feature type="transmembrane region" description="Helical" evidence="9">
    <location>
        <begin position="375"/>
        <end position="395"/>
    </location>
</feature>
<evidence type="ECO:0000256" key="1">
    <source>
        <dbReference type="ARBA" id="ARBA00004651"/>
    </source>
</evidence>
<dbReference type="InterPro" id="IPR011701">
    <property type="entry name" value="MFS"/>
</dbReference>
<dbReference type="Gene3D" id="1.20.1250.20">
    <property type="entry name" value="MFS general substrate transporter like domains"/>
    <property type="match status" value="2"/>
</dbReference>
<dbReference type="EMBL" id="CP014145">
    <property type="protein sequence ID" value="AMB59717.1"/>
    <property type="molecule type" value="Genomic_DNA"/>
</dbReference>
<keyword evidence="6" id="KW-0769">Symport</keyword>
<keyword evidence="12" id="KW-1185">Reference proteome</keyword>
<keyword evidence="7 9" id="KW-1133">Transmembrane helix</keyword>
<proteinExistence type="inferred from homology"/>
<sequence>MSSTSETTTQADATAGTRPPTRQLLSGVVGMMLEMYDWQVFGFMAVYVAGQLFDPADPFAGLLNALLVFAVGFVMRPIGGALIGAYSDKFGRKSGMILGMYLLGAGSLVIALIPSYAQIGAAAGFILVAARIIQGLGVGGEQGAAVSFLSEIAPPGKRAMYNALGYIASSVAVLFAVLLAAVLPMLIGQEAMATWGWRIPFLLGALFTVFAVVMRRTMTETQLFTEAKQVNTERRSALTVLLTRYWKQSLITMLLISGSTFAYYVFVLQYATYANIVTGIQLSQAQMLTALVIVVFAALQPLFAWVSDRVGRRRVLLFSVLGVLVTSWPALFWVSADPAVVIGLQMLVVIPAAAGASVSNAALAELFPTEVRAVGVAFPYAIAVALFGGTAPYVMTWLGGQGLILPLALYGSVLCVFSLIAVLLMPDRAKEALHTEAISTSAGAGAAASY</sequence>
<dbReference type="GO" id="GO:0005886">
    <property type="term" value="C:plasma membrane"/>
    <property type="evidence" value="ECO:0007669"/>
    <property type="project" value="UniProtKB-SubCell"/>
</dbReference>
<dbReference type="PROSITE" id="PS00217">
    <property type="entry name" value="SUGAR_TRANSPORT_2"/>
    <property type="match status" value="1"/>
</dbReference>
<dbReference type="PROSITE" id="PS50850">
    <property type="entry name" value="MFS"/>
    <property type="match status" value="1"/>
</dbReference>
<feature type="transmembrane region" description="Helical" evidence="9">
    <location>
        <begin position="315"/>
        <end position="334"/>
    </location>
</feature>
<dbReference type="SUPFAM" id="SSF103473">
    <property type="entry name" value="MFS general substrate transporter"/>
    <property type="match status" value="1"/>
</dbReference>
<reference evidence="12" key="2">
    <citation type="submission" date="2016-01" db="EMBL/GenBank/DDBJ databases">
        <title>First complete genome sequence of a species in the genus Microterricola, an extremophilic cold active enzyme producing strain ERGS5:02 isolated from Sikkim Himalaya.</title>
        <authorList>
            <person name="Kumar R."/>
            <person name="Singh D."/>
            <person name="Swarnkar M.K."/>
        </authorList>
    </citation>
    <scope>NUCLEOTIDE SEQUENCE [LARGE SCALE GENOMIC DNA]</scope>
    <source>
        <strain evidence="12">ERGS5:02</strain>
    </source>
</reference>
<dbReference type="RefSeq" id="WP_067230105.1">
    <property type="nucleotide sequence ID" value="NZ_CP014145.1"/>
</dbReference>
<dbReference type="OrthoDB" id="8953821at2"/>
<dbReference type="Proteomes" id="UP000058305">
    <property type="component" value="Chromosome"/>
</dbReference>
<keyword evidence="3" id="KW-0813">Transport</keyword>
<feature type="transmembrane region" description="Helical" evidence="9">
    <location>
        <begin position="35"/>
        <end position="53"/>
    </location>
</feature>
<feature type="transmembrane region" description="Helical" evidence="9">
    <location>
        <begin position="59"/>
        <end position="83"/>
    </location>
</feature>
<evidence type="ECO:0000256" key="7">
    <source>
        <dbReference type="ARBA" id="ARBA00022989"/>
    </source>
</evidence>
<comment type="subcellular location">
    <subcellularLocation>
        <location evidence="1">Cell membrane</location>
        <topology evidence="1">Multi-pass membrane protein</topology>
    </subcellularLocation>
</comment>
<evidence type="ECO:0000256" key="6">
    <source>
        <dbReference type="ARBA" id="ARBA00022847"/>
    </source>
</evidence>